<dbReference type="InterPro" id="IPR036249">
    <property type="entry name" value="Thioredoxin-like_sf"/>
</dbReference>
<feature type="signal peptide" evidence="2">
    <location>
        <begin position="1"/>
        <end position="31"/>
    </location>
</feature>
<feature type="compositionally biased region" description="Basic and acidic residues" evidence="1">
    <location>
        <begin position="91"/>
        <end position="122"/>
    </location>
</feature>
<dbReference type="HOGENOM" id="CLU_026126_0_1_1"/>
<dbReference type="GO" id="GO:0005796">
    <property type="term" value="C:Golgi lumen"/>
    <property type="evidence" value="ECO:0007669"/>
    <property type="project" value="TreeGrafter"/>
</dbReference>
<feature type="compositionally biased region" description="Polar residues" evidence="1">
    <location>
        <begin position="68"/>
        <end position="77"/>
    </location>
</feature>
<dbReference type="EMBL" id="HE681720">
    <property type="protein sequence ID" value="CCG21903.1"/>
    <property type="molecule type" value="Genomic_DNA"/>
</dbReference>
<keyword evidence="2" id="KW-0732">Signal</keyword>
<feature type="domain" description="Glutaredoxin" evidence="3">
    <location>
        <begin position="162"/>
        <end position="222"/>
    </location>
</feature>
<reference evidence="4 5" key="1">
    <citation type="journal article" date="2012" name="PLoS ONE">
        <title>Sequence and analysis of the genome of the pathogenic yeast Candida orthopsilosis.</title>
        <authorList>
            <person name="Riccombeni A."/>
            <person name="Vidanes G."/>
            <person name="Proux-Wera E."/>
            <person name="Wolfe K.H."/>
            <person name="Butler G."/>
        </authorList>
    </citation>
    <scope>NUCLEOTIDE SEQUENCE [LARGE SCALE GENOMIC DNA]</scope>
    <source>
        <strain evidence="4 5">Co 90-125</strain>
    </source>
</reference>
<dbReference type="PRINTS" id="PR00160">
    <property type="entry name" value="GLUTAREDOXIN"/>
</dbReference>
<accession>H8X0L4</accession>
<evidence type="ECO:0000313" key="4">
    <source>
        <dbReference type="EMBL" id="CCG21903.1"/>
    </source>
</evidence>
<name>H8X0L4_CANO9</name>
<feature type="chain" id="PRO_5003617080" evidence="2">
    <location>
        <begin position="32"/>
        <end position="266"/>
    </location>
</feature>
<dbReference type="InterPro" id="IPR002109">
    <property type="entry name" value="Glutaredoxin"/>
</dbReference>
<dbReference type="GO" id="GO:0034599">
    <property type="term" value="P:cellular response to oxidative stress"/>
    <property type="evidence" value="ECO:0007669"/>
    <property type="project" value="TreeGrafter"/>
</dbReference>
<dbReference type="OrthoDB" id="423313at2759"/>
<dbReference type="PANTHER" id="PTHR45694">
    <property type="entry name" value="GLUTAREDOXIN 2"/>
    <property type="match status" value="1"/>
</dbReference>
<dbReference type="InterPro" id="IPR014025">
    <property type="entry name" value="Glutaredoxin_subgr"/>
</dbReference>
<gene>
    <name evidence="4" type="ORF">CORT_0B01850</name>
</gene>
<dbReference type="PANTHER" id="PTHR45694:SF5">
    <property type="entry name" value="GLUTAREDOXIN 2"/>
    <property type="match status" value="1"/>
</dbReference>
<keyword evidence="5" id="KW-1185">Reference proteome</keyword>
<sequence length="266" mass="28929">MAGVRHLRIIGLTAFVLILIVVLHQTGRNAASLVFAQASDQIPNKHRAKSNNGAQAQTPGGGVRVGTHGSSGSSNGKNPVVVSNNIVDSNNDEKTDDAINQEISKDHSEEGVKKKPGEDVQNKENGVVEANGGGSSDVTTNEQGEYDPQAELIKIRSLSPMTIFSKSYCPYSKQLKKLLLEKYEIIPTPNIVELDVHNHGDELQQYLHEKSGRKTVPNVLVGPSFESRGGSDDFLEYHKKNQVIKLLTDWGQGRLQVSKKDTPSNA</sequence>
<evidence type="ECO:0000256" key="1">
    <source>
        <dbReference type="SAM" id="MobiDB-lite"/>
    </source>
</evidence>
<dbReference type="GO" id="GO:0000324">
    <property type="term" value="C:fungal-type vacuole"/>
    <property type="evidence" value="ECO:0007669"/>
    <property type="project" value="TreeGrafter"/>
</dbReference>
<dbReference type="Pfam" id="PF00462">
    <property type="entry name" value="Glutaredoxin"/>
    <property type="match status" value="1"/>
</dbReference>
<dbReference type="GeneID" id="14538636"/>
<dbReference type="eggNOG" id="KOG1752">
    <property type="taxonomic scope" value="Eukaryota"/>
</dbReference>
<evidence type="ECO:0000313" key="5">
    <source>
        <dbReference type="Proteomes" id="UP000005018"/>
    </source>
</evidence>
<dbReference type="AlphaFoldDB" id="H8X0L4"/>
<evidence type="ECO:0000259" key="3">
    <source>
        <dbReference type="Pfam" id="PF00462"/>
    </source>
</evidence>
<evidence type="ECO:0000256" key="2">
    <source>
        <dbReference type="SAM" id="SignalP"/>
    </source>
</evidence>
<dbReference type="RefSeq" id="XP_003867341.1">
    <property type="nucleotide sequence ID" value="XM_003867293.1"/>
</dbReference>
<dbReference type="SUPFAM" id="SSF52833">
    <property type="entry name" value="Thioredoxin-like"/>
    <property type="match status" value="1"/>
</dbReference>
<feature type="compositionally biased region" description="Low complexity" evidence="1">
    <location>
        <begin position="80"/>
        <end position="89"/>
    </location>
</feature>
<protein>
    <submittedName>
        <fullName evidence="4">Glutaredoxin</fullName>
    </submittedName>
</protein>
<dbReference type="GO" id="GO:0015038">
    <property type="term" value="F:glutathione disulfide oxidoreductase activity"/>
    <property type="evidence" value="ECO:0007669"/>
    <property type="project" value="TreeGrafter"/>
</dbReference>
<dbReference type="GO" id="GO:0005801">
    <property type="term" value="C:cis-Golgi network"/>
    <property type="evidence" value="ECO:0007669"/>
    <property type="project" value="TreeGrafter"/>
</dbReference>
<dbReference type="Gene3D" id="3.40.30.10">
    <property type="entry name" value="Glutaredoxin"/>
    <property type="match status" value="1"/>
</dbReference>
<dbReference type="PROSITE" id="PS51354">
    <property type="entry name" value="GLUTAREDOXIN_2"/>
    <property type="match status" value="1"/>
</dbReference>
<dbReference type="KEGG" id="cot:CORT_0B01850"/>
<dbReference type="Proteomes" id="UP000005018">
    <property type="component" value="Chromosome 2"/>
</dbReference>
<dbReference type="CDD" id="cd03419">
    <property type="entry name" value="GRX_GRXh_1_2_like"/>
    <property type="match status" value="1"/>
</dbReference>
<feature type="region of interest" description="Disordered" evidence="1">
    <location>
        <begin position="44"/>
        <end position="146"/>
    </location>
</feature>
<organism evidence="4 5">
    <name type="scientific">Candida orthopsilosis (strain 90-125)</name>
    <name type="common">Yeast</name>
    <dbReference type="NCBI Taxonomy" id="1136231"/>
    <lineage>
        <taxon>Eukaryota</taxon>
        <taxon>Fungi</taxon>
        <taxon>Dikarya</taxon>
        <taxon>Ascomycota</taxon>
        <taxon>Saccharomycotina</taxon>
        <taxon>Pichiomycetes</taxon>
        <taxon>Debaryomycetaceae</taxon>
        <taxon>Candida/Lodderomyces clade</taxon>
        <taxon>Candida</taxon>
    </lineage>
</organism>
<proteinExistence type="predicted"/>